<sequence length="234" mass="26118">MNGSGLVQLIKGRRMIAVSAITFAVVIMSVYAMWSGNDTNIVNGFCRSCHLMDSVAEQLQGTPHENFKCTRCHDPPLSMYVRGIAAEMGFIRVDMYELQARKMRMEQECTSCHSPVTLQQQAIHVVHFRVISTAKSCTICHSSHEVKPTPSDCLSCHNMQNIRSSHGGFHSYALEQYRRGVIVCGQCHSQQALWEIPIPASAFRASVEGFGCFHCHASLKPVTNVDDCLRCHSR</sequence>
<evidence type="ECO:0000256" key="5">
    <source>
        <dbReference type="ARBA" id="ARBA00023004"/>
    </source>
</evidence>
<evidence type="ECO:0000256" key="1">
    <source>
        <dbReference type="ARBA" id="ARBA00022448"/>
    </source>
</evidence>
<dbReference type="Proteomes" id="UP000058613">
    <property type="component" value="Chromosome"/>
</dbReference>
<dbReference type="STRING" id="1273541.Pyrde_0261"/>
<gene>
    <name evidence="7" type="ORF">Pyrde_0261</name>
</gene>
<dbReference type="Gene3D" id="1.10.3820.10">
    <property type="entry name" value="Di-heme elbow motif domain"/>
    <property type="match status" value="1"/>
</dbReference>
<feature type="transmembrane region" description="Helical" evidence="6">
    <location>
        <begin position="15"/>
        <end position="34"/>
    </location>
</feature>
<dbReference type="GO" id="GO:0046872">
    <property type="term" value="F:metal ion binding"/>
    <property type="evidence" value="ECO:0007669"/>
    <property type="project" value="UniProtKB-KW"/>
</dbReference>
<evidence type="ECO:0000313" key="8">
    <source>
        <dbReference type="Proteomes" id="UP000058613"/>
    </source>
</evidence>
<accession>A0A0P0N202</accession>
<dbReference type="AlphaFoldDB" id="A0A0P0N202"/>
<name>A0A0P0N202_9CREN</name>
<organism evidence="7 8">
    <name type="scientific">Pyrodictium delaneyi</name>
    <dbReference type="NCBI Taxonomy" id="1273541"/>
    <lineage>
        <taxon>Archaea</taxon>
        <taxon>Thermoproteota</taxon>
        <taxon>Thermoprotei</taxon>
        <taxon>Desulfurococcales</taxon>
        <taxon>Pyrodictiaceae</taxon>
        <taxon>Pyrodictium</taxon>
    </lineage>
</organism>
<evidence type="ECO:0000256" key="3">
    <source>
        <dbReference type="ARBA" id="ARBA00022723"/>
    </source>
</evidence>
<evidence type="ECO:0000256" key="4">
    <source>
        <dbReference type="ARBA" id="ARBA00022982"/>
    </source>
</evidence>
<keyword evidence="6" id="KW-0812">Transmembrane</keyword>
<evidence type="ECO:0000256" key="6">
    <source>
        <dbReference type="SAM" id="Phobius"/>
    </source>
</evidence>
<keyword evidence="1" id="KW-0813">Transport</keyword>
<dbReference type="RefSeq" id="WP_143522196.1">
    <property type="nucleotide sequence ID" value="NZ_CP013011.1"/>
</dbReference>
<reference evidence="7 8" key="1">
    <citation type="submission" date="2015-10" db="EMBL/GenBank/DDBJ databases">
        <title>Complete genome sequence of hyperthermophilic archaeon Pyrodictium delaneyi Su06.</title>
        <authorList>
            <person name="Jung J.-H."/>
            <person name="Lin J."/>
            <person name="Holden J.F."/>
            <person name="Park C.-S."/>
        </authorList>
    </citation>
    <scope>NUCLEOTIDE SEQUENCE [LARGE SCALE GENOMIC DNA]</scope>
    <source>
        <strain evidence="7 8">Su06</strain>
    </source>
</reference>
<dbReference type="KEGG" id="pdl:Pyrde_0261"/>
<dbReference type="InterPro" id="IPR038266">
    <property type="entry name" value="NapC/NirT_cytc_sf"/>
</dbReference>
<protein>
    <submittedName>
        <fullName evidence="7">Nitrate/TMAO reductase, membrane-bound tetraheme cytochrome c subunit</fullName>
    </submittedName>
</protein>
<proteinExistence type="predicted"/>
<keyword evidence="5" id="KW-0408">Iron</keyword>
<evidence type="ECO:0000256" key="2">
    <source>
        <dbReference type="ARBA" id="ARBA00022617"/>
    </source>
</evidence>
<keyword evidence="3" id="KW-0479">Metal-binding</keyword>
<dbReference type="OrthoDB" id="49141at2157"/>
<keyword evidence="6" id="KW-0472">Membrane</keyword>
<dbReference type="EMBL" id="CP013011">
    <property type="protein sequence ID" value="ALL00311.1"/>
    <property type="molecule type" value="Genomic_DNA"/>
</dbReference>
<dbReference type="GeneID" id="42878315"/>
<dbReference type="SUPFAM" id="SSF48695">
    <property type="entry name" value="Multiheme cytochromes"/>
    <property type="match status" value="1"/>
</dbReference>
<keyword evidence="4" id="KW-0249">Electron transport</keyword>
<keyword evidence="6" id="KW-1133">Transmembrane helix</keyword>
<evidence type="ECO:0000313" key="7">
    <source>
        <dbReference type="EMBL" id="ALL00311.1"/>
    </source>
</evidence>
<dbReference type="InterPro" id="IPR036280">
    <property type="entry name" value="Multihaem_cyt_sf"/>
</dbReference>
<keyword evidence="2" id="KW-0349">Heme</keyword>